<name>A0A1H1HVF0_9MICC</name>
<evidence type="ECO:0000313" key="4">
    <source>
        <dbReference type="Proteomes" id="UP000181917"/>
    </source>
</evidence>
<evidence type="ECO:0000313" key="3">
    <source>
        <dbReference type="EMBL" id="SDR31279.1"/>
    </source>
</evidence>
<evidence type="ECO:0000313" key="2">
    <source>
        <dbReference type="EMBL" id="SDR29036.1"/>
    </source>
</evidence>
<accession>A0A1H1HVF0</accession>
<reference evidence="2 4" key="1">
    <citation type="submission" date="2016-10" db="EMBL/GenBank/DDBJ databases">
        <authorList>
            <person name="de Groot N.N."/>
        </authorList>
    </citation>
    <scope>NUCLEOTIDE SEQUENCE [LARGE SCALE GENOMIC DNA]</scope>
    <source>
        <strain evidence="2 4">DSM 20117</strain>
    </source>
</reference>
<keyword evidence="4" id="KW-1185">Reference proteome</keyword>
<feature type="region of interest" description="Disordered" evidence="1">
    <location>
        <begin position="1"/>
        <end position="27"/>
    </location>
</feature>
<dbReference type="EMBL" id="FNKH01000003">
    <property type="protein sequence ID" value="SDR29036.1"/>
    <property type="molecule type" value="Genomic_DNA"/>
</dbReference>
<dbReference type="Proteomes" id="UP000181917">
    <property type="component" value="Unassembled WGS sequence"/>
</dbReference>
<organism evidence="2 4">
    <name type="scientific">Crystallibacter crystallopoietes</name>
    <dbReference type="NCBI Taxonomy" id="37928"/>
    <lineage>
        <taxon>Bacteria</taxon>
        <taxon>Bacillati</taxon>
        <taxon>Actinomycetota</taxon>
        <taxon>Actinomycetes</taxon>
        <taxon>Micrococcales</taxon>
        <taxon>Micrococcaceae</taxon>
        <taxon>Crystallibacter</taxon>
    </lineage>
</organism>
<sequence>MSKSKEPMSSETSPVERPSASARLEDVSGLRRGDRIEAVGPDRVRYNGRVEEIAPEVGALWIMEEPLGTRKMLDTIDYSVRIVCG</sequence>
<evidence type="ECO:0000256" key="1">
    <source>
        <dbReference type="SAM" id="MobiDB-lite"/>
    </source>
</evidence>
<gene>
    <name evidence="2" type="ORF">SAMN04489742_4663</name>
    <name evidence="3" type="ORF">SAMN04489742_4889</name>
</gene>
<dbReference type="EMBL" id="FNKH01000003">
    <property type="protein sequence ID" value="SDR31279.1"/>
    <property type="molecule type" value="Genomic_DNA"/>
</dbReference>
<dbReference type="AlphaFoldDB" id="A0A1H1HVF0"/>
<protein>
    <submittedName>
        <fullName evidence="2">Uncharacterized protein</fullName>
    </submittedName>
</protein>
<proteinExistence type="predicted"/>